<dbReference type="EMBL" id="CYGY02000068">
    <property type="protein sequence ID" value="SIT49498.1"/>
    <property type="molecule type" value="Genomic_DNA"/>
</dbReference>
<dbReference type="RefSeq" id="WP_160111804.1">
    <property type="nucleotide sequence ID" value="NZ_CYGY02000068.1"/>
</dbReference>
<dbReference type="OrthoDB" id="9781059at2"/>
<proteinExistence type="predicted"/>
<comment type="caution">
    <text evidence="1">The sequence shown here is derived from an EMBL/GenBank/DDBJ whole genome shotgun (WGS) entry which is preliminary data.</text>
</comment>
<reference evidence="1" key="1">
    <citation type="submission" date="2016-12" db="EMBL/GenBank/DDBJ databases">
        <authorList>
            <person name="Moulin L."/>
        </authorList>
    </citation>
    <scope>NUCLEOTIDE SEQUENCE [LARGE SCALE GENOMIC DNA]</scope>
    <source>
        <strain evidence="1">STM 7183</strain>
    </source>
</reference>
<dbReference type="Proteomes" id="UP000195569">
    <property type="component" value="Unassembled WGS sequence"/>
</dbReference>
<organism evidence="1 2">
    <name type="scientific">Paraburkholderia piptadeniae</name>
    <dbReference type="NCBI Taxonomy" id="1701573"/>
    <lineage>
        <taxon>Bacteria</taxon>
        <taxon>Pseudomonadati</taxon>
        <taxon>Pseudomonadota</taxon>
        <taxon>Betaproteobacteria</taxon>
        <taxon>Burkholderiales</taxon>
        <taxon>Burkholderiaceae</taxon>
        <taxon>Paraburkholderia</taxon>
    </lineage>
</organism>
<accession>A0A1N7SQ39</accession>
<sequence>MQKADEKMNLLMDDAERSSVVPVSRARAAQLKERFGVVRRRGTSRE</sequence>
<dbReference type="AlphaFoldDB" id="A0A1N7SQ39"/>
<name>A0A1N7SQ39_9BURK</name>
<protein>
    <submittedName>
        <fullName evidence="1">Uncharacterized protein</fullName>
    </submittedName>
</protein>
<evidence type="ECO:0000313" key="2">
    <source>
        <dbReference type="Proteomes" id="UP000195569"/>
    </source>
</evidence>
<evidence type="ECO:0000313" key="1">
    <source>
        <dbReference type="EMBL" id="SIT49498.1"/>
    </source>
</evidence>
<keyword evidence="2" id="KW-1185">Reference proteome</keyword>
<gene>
    <name evidence="1" type="ORF">BN2476_680180</name>
</gene>